<reference evidence="2 3" key="1">
    <citation type="journal article" date="2018" name="J. Allergy Clin. Immunol.">
        <title>High-quality assembly of Dermatophagoides pteronyssinus genome and transcriptome reveals a wide range of novel allergens.</title>
        <authorList>
            <person name="Liu X.Y."/>
            <person name="Yang K.Y."/>
            <person name="Wang M.Q."/>
            <person name="Kwok J.S."/>
            <person name="Zeng X."/>
            <person name="Yang Z."/>
            <person name="Xiao X.J."/>
            <person name="Lau C.P."/>
            <person name="Li Y."/>
            <person name="Huang Z.M."/>
            <person name="Ba J.G."/>
            <person name="Yim A.K."/>
            <person name="Ouyang C.Y."/>
            <person name="Ngai S.M."/>
            <person name="Chan T.F."/>
            <person name="Leung E.L."/>
            <person name="Liu L."/>
            <person name="Liu Z.G."/>
            <person name="Tsui S.K."/>
        </authorList>
    </citation>
    <scope>NUCLEOTIDE SEQUENCE [LARGE SCALE GENOMIC DNA]</scope>
    <source>
        <strain evidence="2">Derp</strain>
    </source>
</reference>
<feature type="region of interest" description="Disordered" evidence="1">
    <location>
        <begin position="37"/>
        <end position="62"/>
    </location>
</feature>
<dbReference type="Proteomes" id="UP000887458">
    <property type="component" value="Unassembled WGS sequence"/>
</dbReference>
<accession>A0ABQ8JQM2</accession>
<gene>
    <name evidence="2" type="ORF">DERP_009134</name>
</gene>
<evidence type="ECO:0000256" key="1">
    <source>
        <dbReference type="SAM" id="MobiDB-lite"/>
    </source>
</evidence>
<protein>
    <submittedName>
        <fullName evidence="2">Uncharacterized protein</fullName>
    </submittedName>
</protein>
<dbReference type="EMBL" id="NJHN03000024">
    <property type="protein sequence ID" value="KAH9424912.1"/>
    <property type="molecule type" value="Genomic_DNA"/>
</dbReference>
<reference evidence="2 3" key="2">
    <citation type="journal article" date="2022" name="Mol. Biol. Evol.">
        <title>Comparative Genomics Reveals Insights into the Divergent Evolution of Astigmatic Mites and Household Pest Adaptations.</title>
        <authorList>
            <person name="Xiong Q."/>
            <person name="Wan A.T."/>
            <person name="Liu X."/>
            <person name="Fung C.S."/>
            <person name="Xiao X."/>
            <person name="Malainual N."/>
            <person name="Hou J."/>
            <person name="Wang L."/>
            <person name="Wang M."/>
            <person name="Yang K.Y."/>
            <person name="Cui Y."/>
            <person name="Leung E.L."/>
            <person name="Nong W."/>
            <person name="Shin S.K."/>
            <person name="Au S.W."/>
            <person name="Jeong K.Y."/>
            <person name="Chew F.T."/>
            <person name="Hui J.H."/>
            <person name="Leung T.F."/>
            <person name="Tungtrongchitr A."/>
            <person name="Zhong N."/>
            <person name="Liu Z."/>
            <person name="Tsui S.K."/>
        </authorList>
    </citation>
    <scope>NUCLEOTIDE SEQUENCE [LARGE SCALE GENOMIC DNA]</scope>
    <source>
        <strain evidence="2">Derp</strain>
    </source>
</reference>
<proteinExistence type="predicted"/>
<sequence length="86" mass="10162">MRISSTIEACRKASFLFFSPTSHVLIFLFQQQQQQQTTQSSDWFSPNNNNDDDDLKNKPKEEEEKNFVFIGDRFSRSFDFTIDNID</sequence>
<evidence type="ECO:0000313" key="3">
    <source>
        <dbReference type="Proteomes" id="UP000887458"/>
    </source>
</evidence>
<organism evidence="2 3">
    <name type="scientific">Dermatophagoides pteronyssinus</name>
    <name type="common">European house dust mite</name>
    <dbReference type="NCBI Taxonomy" id="6956"/>
    <lineage>
        <taxon>Eukaryota</taxon>
        <taxon>Metazoa</taxon>
        <taxon>Ecdysozoa</taxon>
        <taxon>Arthropoda</taxon>
        <taxon>Chelicerata</taxon>
        <taxon>Arachnida</taxon>
        <taxon>Acari</taxon>
        <taxon>Acariformes</taxon>
        <taxon>Sarcoptiformes</taxon>
        <taxon>Astigmata</taxon>
        <taxon>Psoroptidia</taxon>
        <taxon>Analgoidea</taxon>
        <taxon>Pyroglyphidae</taxon>
        <taxon>Dermatophagoidinae</taxon>
        <taxon>Dermatophagoides</taxon>
    </lineage>
</organism>
<name>A0ABQ8JQM2_DERPT</name>
<evidence type="ECO:0000313" key="2">
    <source>
        <dbReference type="EMBL" id="KAH9424912.1"/>
    </source>
</evidence>
<comment type="caution">
    <text evidence="2">The sequence shown here is derived from an EMBL/GenBank/DDBJ whole genome shotgun (WGS) entry which is preliminary data.</text>
</comment>
<keyword evidence="3" id="KW-1185">Reference proteome</keyword>